<comment type="subcellular location">
    <subcellularLocation>
        <location evidence="1">Cytoplasm</location>
        <location evidence="1">Cytoskeleton</location>
        <location evidence="1">Microtubule organizing center</location>
    </subcellularLocation>
</comment>
<protein>
    <recommendedName>
        <fullName evidence="8">Pericentrin/AKAP-450 centrosomal targeting domain-containing protein</fullName>
    </recommendedName>
</protein>
<keyword evidence="4 6" id="KW-0175">Coiled coil</keyword>
<evidence type="ECO:0000256" key="5">
    <source>
        <dbReference type="ARBA" id="ARBA00023212"/>
    </source>
</evidence>
<evidence type="ECO:0000256" key="2">
    <source>
        <dbReference type="ARBA" id="ARBA00022490"/>
    </source>
</evidence>
<feature type="region of interest" description="Disordered" evidence="7">
    <location>
        <begin position="1019"/>
        <end position="1040"/>
    </location>
</feature>
<feature type="compositionally biased region" description="Polar residues" evidence="7">
    <location>
        <begin position="47"/>
        <end position="57"/>
    </location>
</feature>
<evidence type="ECO:0000256" key="1">
    <source>
        <dbReference type="ARBA" id="ARBA00004267"/>
    </source>
</evidence>
<feature type="compositionally biased region" description="Polar residues" evidence="7">
    <location>
        <begin position="1362"/>
        <end position="1371"/>
    </location>
</feature>
<feature type="compositionally biased region" description="Polar residues" evidence="7">
    <location>
        <begin position="231"/>
        <end position="242"/>
    </location>
</feature>
<reference evidence="9 10" key="1">
    <citation type="submission" date="2016-06" db="EMBL/GenBank/DDBJ databases">
        <title>Evolution of pathogenesis and genome organization in the Tremellales.</title>
        <authorList>
            <person name="Cuomo C."/>
            <person name="Litvintseva A."/>
            <person name="Heitman J."/>
            <person name="Chen Y."/>
            <person name="Sun S."/>
            <person name="Springer D."/>
            <person name="Dromer F."/>
            <person name="Young S."/>
            <person name="Zeng Q."/>
            <person name="Chapman S."/>
            <person name="Gujja S."/>
            <person name="Saif S."/>
            <person name="Birren B."/>
        </authorList>
    </citation>
    <scope>NUCLEOTIDE SEQUENCE [LARGE SCALE GENOMIC DNA]</scope>
    <source>
        <strain evidence="9 10">CBS 7118</strain>
    </source>
</reference>
<feature type="region of interest" description="Disordered" evidence="7">
    <location>
        <begin position="24"/>
        <end position="274"/>
    </location>
</feature>
<comment type="caution">
    <text evidence="9">The sequence shown here is derived from an EMBL/GenBank/DDBJ whole genome shotgun (WGS) entry which is preliminary data.</text>
</comment>
<keyword evidence="3" id="KW-0597">Phosphoprotein</keyword>
<feature type="region of interest" description="Disordered" evidence="7">
    <location>
        <begin position="641"/>
        <end position="696"/>
    </location>
</feature>
<feature type="coiled-coil region" evidence="6">
    <location>
        <begin position="1200"/>
        <end position="1234"/>
    </location>
</feature>
<feature type="coiled-coil region" evidence="6">
    <location>
        <begin position="1049"/>
        <end position="1107"/>
    </location>
</feature>
<dbReference type="GO" id="GO:0005737">
    <property type="term" value="C:cytoplasm"/>
    <property type="evidence" value="ECO:0007669"/>
    <property type="project" value="UniProtKB-ARBA"/>
</dbReference>
<dbReference type="OrthoDB" id="2020852at2759"/>
<proteinExistence type="predicted"/>
<feature type="compositionally biased region" description="Basic and acidic residues" evidence="7">
    <location>
        <begin position="1349"/>
        <end position="1361"/>
    </location>
</feature>
<evidence type="ECO:0000313" key="9">
    <source>
        <dbReference type="EMBL" id="ODN91471.1"/>
    </source>
</evidence>
<dbReference type="GeneID" id="30195202"/>
<evidence type="ECO:0000256" key="6">
    <source>
        <dbReference type="SAM" id="Coils"/>
    </source>
</evidence>
<name>A0A1E3IUT1_9TREE</name>
<feature type="domain" description="Pericentrin/AKAP-450 centrosomal targeting" evidence="8">
    <location>
        <begin position="1548"/>
        <end position="1621"/>
    </location>
</feature>
<feature type="coiled-coil region" evidence="6">
    <location>
        <begin position="950"/>
        <end position="1011"/>
    </location>
</feature>
<feature type="compositionally biased region" description="Polar residues" evidence="7">
    <location>
        <begin position="503"/>
        <end position="513"/>
    </location>
</feature>
<feature type="region of interest" description="Disordered" evidence="7">
    <location>
        <begin position="426"/>
        <end position="513"/>
    </location>
</feature>
<feature type="compositionally biased region" description="Polar residues" evidence="7">
    <location>
        <begin position="385"/>
        <end position="404"/>
    </location>
</feature>
<feature type="compositionally biased region" description="Polar residues" evidence="7">
    <location>
        <begin position="206"/>
        <end position="215"/>
    </location>
</feature>
<evidence type="ECO:0000313" key="10">
    <source>
        <dbReference type="Proteomes" id="UP000094819"/>
    </source>
</evidence>
<feature type="coiled-coil region" evidence="6">
    <location>
        <begin position="852"/>
        <end position="921"/>
    </location>
</feature>
<keyword evidence="5" id="KW-0206">Cytoskeleton</keyword>
<dbReference type="Proteomes" id="UP000094819">
    <property type="component" value="Unassembled WGS sequence"/>
</dbReference>
<feature type="compositionally biased region" description="Basic and acidic residues" evidence="7">
    <location>
        <begin position="343"/>
        <end position="353"/>
    </location>
</feature>
<feature type="coiled-coil region" evidence="6">
    <location>
        <begin position="705"/>
        <end position="824"/>
    </location>
</feature>
<dbReference type="GO" id="GO:0005815">
    <property type="term" value="C:microtubule organizing center"/>
    <property type="evidence" value="ECO:0007669"/>
    <property type="project" value="UniProtKB-SubCell"/>
</dbReference>
<feature type="compositionally biased region" description="Low complexity" evidence="7">
    <location>
        <begin position="1019"/>
        <end position="1030"/>
    </location>
</feature>
<feature type="compositionally biased region" description="Polar residues" evidence="7">
    <location>
        <begin position="426"/>
        <end position="444"/>
    </location>
</feature>
<dbReference type="RefSeq" id="XP_019030097.1">
    <property type="nucleotide sequence ID" value="XM_019178058.1"/>
</dbReference>
<keyword evidence="2" id="KW-0963">Cytoplasm</keyword>
<feature type="region of interest" description="Disordered" evidence="7">
    <location>
        <begin position="286"/>
        <end position="407"/>
    </location>
</feature>
<evidence type="ECO:0000256" key="7">
    <source>
        <dbReference type="SAM" id="MobiDB-lite"/>
    </source>
</evidence>
<sequence length="1646" mass="183877">MAGLYPLDTPERVLKRVQAMEDMELPSLPSFHQDDLDYDTMSDDSRGFSNTHDNLQSDTEENMETPHPLRQTILPSTASTASTAKAHSPADSYSTASGSPFPPLHSRSRDETPSPYMPTAALTSTPSSRPSRSQSRSLAGSTAENTIDTARPIRHERTRSGSDSVGTSTGTKRERWQTPGEMSRSFSGDEIAASEIETERSDSSIHDSQQTQEHQSVPDLPSMMVAEEEGTPTTRRLSSGNVQLERPHRRGTTNVTPSFDPIHESDAERFSLPSPREELAAAAQIYDQADIPQQERIPSLSRSEVTGTDYSVNSTPEGPVRNHVSMMTPRPDAPGEYEVTDEYSFHPESHDEGENPTLDYHQEYEYTPQQEGDPSDMSEDYGTPAKQSSPVKLAQSSSEHSTLGTVRATPRVARASVAATPVVLQDITSSRQNAPFTPSPNATPKSDFETPRAPLDDAERRKSHVLAVLNSAVPSSRMRRSVRGTPHPLRRVSTVPASESIAEENSGSDFSPATQLGTLSRLTDASGNESFVSVASSADLTTDARASRFHHLSRANTSFPILPVGPSTSAGSLKGLSDRAPNSKIHKHLNEMNKQLLGTNAELAREAEAWRDEVVRLSEVLKEAGIEVGNSDVLANVGLDRSGSRDVSQRLPSPPCHLPSQSPSSIDGSGVISRPSLRHRQSASPSKGSQDLLDGLSPEERAAVVQEMAERLEGLEEDLMAREQVIVDLRAQMDSAQQSNSPDVHVLQSRIDDLALQLEQTEQARMDLQTQFSTKTEEHALKFGEICSDFEGQVQSLEKDLAFARAEAERLKSERERLESLTSAQGSGAREEELLKQVRDMEVELEVVRGDVRRRDNEIATLQNRANSARQEKESADRHVYDLERRIEELEHLHRDAEVRINEAEAALESLGGELRQACNAQAEVENNLARVSQDLDEAHRCKEEQVSHLNEQQRDMQELHEIIEKLEVELEKAEGSELVKEELERVQTELDDVHQVLEEKGKEVDRLRAKLRVANPVSSLHSSQRSLSSTATAKPPLPVEESADSSFVVVLEDRLDEAYREIGRLKREINATPHRQSAVDIRDAKIQALEREKAALGARLAIVNQSSTGTPLAQAKSEMMDAGSPFKRPTPFSHKTIASLRAPRTPGSFHEPSWLQTTIQSNNEPVLQAQVEYLQHELREANNQLDHNFSRLESAGFGAVELAEKLAAAEQRISELEDEIRALRQRNKASLAVVGAQRDEQDREAESKLQKALAQVHLQMDKLKSDISAERSRVQGDNRRLQDLVSEMRLKSTAEVESFKSEMERMAQNSENDVRQAREEAFKLGREKDEMKRELQAIKSQSSQLERQLSDEKRAYDSLSRRNAQTTRDVPTAVQLQSLLAHKEESIRALESSLHNAEATTHHLRQTLSERELSLKQAESRLERFRQERQMVARELGEFDKDLQRHKQESDAFGIELQVLKKEQTEKAGRHAAELSALERGLQDAKHRESRMRRELMDAQEKLEEVEGWRQSHECDTRLSEDMAKQKARFKSQSRELAAQIKYLKAKYTRESAFRNALALQKRYLLLLVGGKCLNEQATIRAIAKMGFPIPEPPRPRRTFKAVALAVISVIRAKNTAQRWRSEVALKNSTVATRSERRKVSDNKG</sequence>
<feature type="compositionally biased region" description="Polar residues" evidence="7">
    <location>
        <begin position="300"/>
        <end position="316"/>
    </location>
</feature>
<dbReference type="EMBL" id="AWGH01000019">
    <property type="protein sequence ID" value="ODN91471.1"/>
    <property type="molecule type" value="Genomic_DNA"/>
</dbReference>
<organism evidence="9 10">
    <name type="scientific">Cryptococcus wingfieldii CBS 7118</name>
    <dbReference type="NCBI Taxonomy" id="1295528"/>
    <lineage>
        <taxon>Eukaryota</taxon>
        <taxon>Fungi</taxon>
        <taxon>Dikarya</taxon>
        <taxon>Basidiomycota</taxon>
        <taxon>Agaricomycotina</taxon>
        <taxon>Tremellomycetes</taxon>
        <taxon>Tremellales</taxon>
        <taxon>Cryptococcaceae</taxon>
        <taxon>Cryptococcus</taxon>
    </lineage>
</organism>
<feature type="compositionally biased region" description="Low complexity" evidence="7">
    <location>
        <begin position="118"/>
        <end position="139"/>
    </location>
</feature>
<dbReference type="InterPro" id="IPR019528">
    <property type="entry name" value="PACT_domain"/>
</dbReference>
<feature type="compositionally biased region" description="Basic and acidic residues" evidence="7">
    <location>
        <begin position="446"/>
        <end position="460"/>
    </location>
</feature>
<gene>
    <name evidence="9" type="ORF">L198_05990</name>
</gene>
<dbReference type="Pfam" id="PF10495">
    <property type="entry name" value="PACT_coil_coil"/>
    <property type="match status" value="1"/>
</dbReference>
<feature type="coiled-coil region" evidence="6">
    <location>
        <begin position="593"/>
        <end position="620"/>
    </location>
</feature>
<dbReference type="PANTHER" id="PTHR19327:SF0">
    <property type="entry name" value="GOLGIN SUBFAMILY A MEMBER 4"/>
    <property type="match status" value="1"/>
</dbReference>
<feature type="coiled-coil region" evidence="6">
    <location>
        <begin position="1476"/>
        <end position="1503"/>
    </location>
</feature>
<evidence type="ECO:0000256" key="3">
    <source>
        <dbReference type="ARBA" id="ARBA00022553"/>
    </source>
</evidence>
<feature type="compositionally biased region" description="Low complexity" evidence="7">
    <location>
        <begin position="161"/>
        <end position="170"/>
    </location>
</feature>
<feature type="compositionally biased region" description="Basic and acidic residues" evidence="7">
    <location>
        <begin position="151"/>
        <end position="160"/>
    </location>
</feature>
<dbReference type="PANTHER" id="PTHR19327">
    <property type="entry name" value="GOLGIN"/>
    <property type="match status" value="1"/>
</dbReference>
<keyword evidence="10" id="KW-1185">Reference proteome</keyword>
<feature type="region of interest" description="Disordered" evidence="7">
    <location>
        <begin position="1340"/>
        <end position="1371"/>
    </location>
</feature>
<evidence type="ECO:0000259" key="8">
    <source>
        <dbReference type="Pfam" id="PF10495"/>
    </source>
</evidence>
<accession>A0A1E3IUT1</accession>
<evidence type="ECO:0000256" key="4">
    <source>
        <dbReference type="ARBA" id="ARBA00023054"/>
    </source>
</evidence>
<feature type="compositionally biased region" description="Basic and acidic residues" evidence="7">
    <location>
        <begin position="261"/>
        <end position="274"/>
    </location>
</feature>